<dbReference type="AlphaFoldDB" id="A0A1F4U1T2"/>
<feature type="domain" description="HTH arsR-type" evidence="1">
    <location>
        <begin position="7"/>
        <end position="103"/>
    </location>
</feature>
<evidence type="ECO:0000313" key="3">
    <source>
        <dbReference type="Proteomes" id="UP000177025"/>
    </source>
</evidence>
<accession>A0A1F4U1T2</accession>
<proteinExistence type="predicted"/>
<evidence type="ECO:0000313" key="2">
    <source>
        <dbReference type="EMBL" id="OGC38827.1"/>
    </source>
</evidence>
<dbReference type="InterPro" id="IPR011991">
    <property type="entry name" value="ArsR-like_HTH"/>
</dbReference>
<dbReference type="PROSITE" id="PS50987">
    <property type="entry name" value="HTH_ARSR_2"/>
    <property type="match status" value="1"/>
</dbReference>
<gene>
    <name evidence="2" type="ORF">A2Y85_05320</name>
</gene>
<sequence>MDFSKKPMVEIIYRQSRIAKALGQPAKYSIIDFLLNSGPTSLDRLSKAIHRSKTTTCYHLSKLKSLELVRYETKTSGVIYWIKYEPELRGIIQALESYIKRAMKNIGSET</sequence>
<evidence type="ECO:0000259" key="1">
    <source>
        <dbReference type="PROSITE" id="PS50987"/>
    </source>
</evidence>
<name>A0A1F4U1T2_UNCW3</name>
<dbReference type="InterPro" id="IPR036390">
    <property type="entry name" value="WH_DNA-bd_sf"/>
</dbReference>
<protein>
    <recommendedName>
        <fullName evidence="1">HTH arsR-type domain-containing protein</fullName>
    </recommendedName>
</protein>
<dbReference type="EMBL" id="MEUM01000165">
    <property type="protein sequence ID" value="OGC38827.1"/>
    <property type="molecule type" value="Genomic_DNA"/>
</dbReference>
<organism evidence="2 3">
    <name type="scientific">candidate division WOR-3 bacterium RBG_13_43_14</name>
    <dbReference type="NCBI Taxonomy" id="1802590"/>
    <lineage>
        <taxon>Bacteria</taxon>
        <taxon>Bacteria division WOR-3</taxon>
    </lineage>
</organism>
<reference evidence="2 3" key="1">
    <citation type="journal article" date="2016" name="Nat. Commun.">
        <title>Thousands of microbial genomes shed light on interconnected biogeochemical processes in an aquifer system.</title>
        <authorList>
            <person name="Anantharaman K."/>
            <person name="Brown C.T."/>
            <person name="Hug L.A."/>
            <person name="Sharon I."/>
            <person name="Castelle C.J."/>
            <person name="Probst A.J."/>
            <person name="Thomas B.C."/>
            <person name="Singh A."/>
            <person name="Wilkins M.J."/>
            <person name="Karaoz U."/>
            <person name="Brodie E.L."/>
            <person name="Williams K.H."/>
            <person name="Hubbard S.S."/>
            <person name="Banfield J.F."/>
        </authorList>
    </citation>
    <scope>NUCLEOTIDE SEQUENCE [LARGE SCALE GENOMIC DNA]</scope>
</reference>
<dbReference type="SMART" id="SM00418">
    <property type="entry name" value="HTH_ARSR"/>
    <property type="match status" value="1"/>
</dbReference>
<dbReference type="InterPro" id="IPR001845">
    <property type="entry name" value="HTH_ArsR_DNA-bd_dom"/>
</dbReference>
<dbReference type="InterPro" id="IPR036388">
    <property type="entry name" value="WH-like_DNA-bd_sf"/>
</dbReference>
<dbReference type="Gene3D" id="1.10.10.10">
    <property type="entry name" value="Winged helix-like DNA-binding domain superfamily/Winged helix DNA-binding domain"/>
    <property type="match status" value="1"/>
</dbReference>
<comment type="caution">
    <text evidence="2">The sequence shown here is derived from an EMBL/GenBank/DDBJ whole genome shotgun (WGS) entry which is preliminary data.</text>
</comment>
<dbReference type="SUPFAM" id="SSF46785">
    <property type="entry name" value="Winged helix' DNA-binding domain"/>
    <property type="match status" value="1"/>
</dbReference>
<dbReference type="GO" id="GO:0003700">
    <property type="term" value="F:DNA-binding transcription factor activity"/>
    <property type="evidence" value="ECO:0007669"/>
    <property type="project" value="InterPro"/>
</dbReference>
<dbReference type="Proteomes" id="UP000177025">
    <property type="component" value="Unassembled WGS sequence"/>
</dbReference>
<dbReference type="CDD" id="cd00090">
    <property type="entry name" value="HTH_ARSR"/>
    <property type="match status" value="1"/>
</dbReference>